<dbReference type="Proteomes" id="UP000219514">
    <property type="component" value="Unassembled WGS sequence"/>
</dbReference>
<dbReference type="EMBL" id="OBDO01000008">
    <property type="protein sequence ID" value="SNX97875.1"/>
    <property type="molecule type" value="Genomic_DNA"/>
</dbReference>
<evidence type="ECO:0000256" key="1">
    <source>
        <dbReference type="SAM" id="MobiDB-lite"/>
    </source>
</evidence>
<reference evidence="2 3" key="1">
    <citation type="submission" date="2017-09" db="EMBL/GenBank/DDBJ databases">
        <authorList>
            <person name="Ehlers B."/>
            <person name="Leendertz F.H."/>
        </authorList>
    </citation>
    <scope>NUCLEOTIDE SEQUENCE [LARGE SCALE GENOMIC DNA]</scope>
    <source>
        <strain evidence="2 3">DSM 46844</strain>
    </source>
</reference>
<keyword evidence="3" id="KW-1185">Reference proteome</keyword>
<dbReference type="RefSeq" id="WP_097207803.1">
    <property type="nucleotide sequence ID" value="NZ_JACHXB010000007.1"/>
</dbReference>
<accession>A0A285EFP4</accession>
<feature type="compositionally biased region" description="Basic and acidic residues" evidence="1">
    <location>
        <begin position="55"/>
        <end position="74"/>
    </location>
</feature>
<organism evidence="2 3">
    <name type="scientific">Geodermatophilus sabuli</name>
    <dbReference type="NCBI Taxonomy" id="1564158"/>
    <lineage>
        <taxon>Bacteria</taxon>
        <taxon>Bacillati</taxon>
        <taxon>Actinomycetota</taxon>
        <taxon>Actinomycetes</taxon>
        <taxon>Geodermatophilales</taxon>
        <taxon>Geodermatophilaceae</taxon>
        <taxon>Geodermatophilus</taxon>
    </lineage>
</organism>
<name>A0A285EFP4_9ACTN</name>
<dbReference type="OrthoDB" id="5198424at2"/>
<proteinExistence type="predicted"/>
<evidence type="ECO:0000313" key="3">
    <source>
        <dbReference type="Proteomes" id="UP000219514"/>
    </source>
</evidence>
<protein>
    <submittedName>
        <fullName evidence="2">Uncharacterized protein</fullName>
    </submittedName>
</protein>
<feature type="compositionally biased region" description="Basic and acidic residues" evidence="1">
    <location>
        <begin position="17"/>
        <end position="26"/>
    </location>
</feature>
<dbReference type="AlphaFoldDB" id="A0A285EFP4"/>
<gene>
    <name evidence="2" type="ORF">SAMN06893097_108241</name>
</gene>
<feature type="region of interest" description="Disordered" evidence="1">
    <location>
        <begin position="1"/>
        <end position="74"/>
    </location>
</feature>
<sequence length="74" mass="7471">MTESGSSSLGADEGIDDPGRDPKGLDPPRNLFGGGADQDSGQGRPAGTGNVGPADKPEPPTDDPETRADTPDRP</sequence>
<evidence type="ECO:0000313" key="2">
    <source>
        <dbReference type="EMBL" id="SNX97875.1"/>
    </source>
</evidence>